<evidence type="ECO:0000313" key="2">
    <source>
        <dbReference type="Proteomes" id="UP000609651"/>
    </source>
</evidence>
<dbReference type="EMBL" id="WTPX01000008">
    <property type="protein sequence ID" value="NNJ24442.1"/>
    <property type="molecule type" value="Genomic_DNA"/>
</dbReference>
<comment type="caution">
    <text evidence="1">The sequence shown here is derived from an EMBL/GenBank/DDBJ whole genome shotgun (WGS) entry which is preliminary data.</text>
</comment>
<protein>
    <submittedName>
        <fullName evidence="1">Uncharacterized protein</fullName>
    </submittedName>
</protein>
<organism evidence="1 2">
    <name type="scientific">Alienimonas chondri</name>
    <dbReference type="NCBI Taxonomy" id="2681879"/>
    <lineage>
        <taxon>Bacteria</taxon>
        <taxon>Pseudomonadati</taxon>
        <taxon>Planctomycetota</taxon>
        <taxon>Planctomycetia</taxon>
        <taxon>Planctomycetales</taxon>
        <taxon>Planctomycetaceae</taxon>
        <taxon>Alienimonas</taxon>
    </lineage>
</organism>
<name>A0ABX1V961_9PLAN</name>
<keyword evidence="2" id="KW-1185">Reference proteome</keyword>
<accession>A0ABX1V961</accession>
<evidence type="ECO:0000313" key="1">
    <source>
        <dbReference type="EMBL" id="NNJ24442.1"/>
    </source>
</evidence>
<sequence>MDGLLPSKRDFVPNPGDPDQEYAWKEFGELTLDEAKERFADDPLNRQEDFMFMGTKAFLFYFPVVVDHLRDPPGDDGEYDWQAWILAKAIDAQFFSWSKDESLLPLTSTVLELADFVRDHVHQFESWPEERPRIIQAWTELAERIESLQEANGNP</sequence>
<dbReference type="Proteomes" id="UP000609651">
    <property type="component" value="Unassembled WGS sequence"/>
</dbReference>
<reference evidence="1 2" key="1">
    <citation type="journal article" date="2020" name="Syst. Appl. Microbiol.">
        <title>Alienimonas chondri sp. nov., a novel planctomycete isolated from the biofilm of the red alga Chondrus crispus.</title>
        <authorList>
            <person name="Vitorino I."/>
            <person name="Albuquerque L."/>
            <person name="Wiegand S."/>
            <person name="Kallscheuer N."/>
            <person name="da Costa M.S."/>
            <person name="Lobo-da-Cunha A."/>
            <person name="Jogler C."/>
            <person name="Lage O.M."/>
        </authorList>
    </citation>
    <scope>NUCLEOTIDE SEQUENCE [LARGE SCALE GENOMIC DNA]</scope>
    <source>
        <strain evidence="1 2">LzC2</strain>
    </source>
</reference>
<dbReference type="RefSeq" id="WP_171183389.1">
    <property type="nucleotide sequence ID" value="NZ_WTPX01000008.1"/>
</dbReference>
<gene>
    <name evidence="1" type="ORF">LzC2_04990</name>
</gene>
<proteinExistence type="predicted"/>